<dbReference type="GO" id="GO:0016987">
    <property type="term" value="F:sigma factor activity"/>
    <property type="evidence" value="ECO:0007669"/>
    <property type="project" value="UniProtKB-KW"/>
</dbReference>
<feature type="domain" description="RNA polymerase sigma factor 70 region 4 type 2" evidence="7">
    <location>
        <begin position="124"/>
        <end position="173"/>
    </location>
</feature>
<keyword evidence="5" id="KW-0804">Transcription</keyword>
<dbReference type="OrthoDB" id="9794372at2"/>
<dbReference type="PANTHER" id="PTHR43133">
    <property type="entry name" value="RNA POLYMERASE ECF-TYPE SIGMA FACTO"/>
    <property type="match status" value="1"/>
</dbReference>
<comment type="subunit">
    <text evidence="2">Interacts transiently with the RNA polymerase catalytic core formed by RpoA, RpoB, RpoC and RpoZ (2 alpha, 1 beta, 1 beta' and 1 omega subunit) to form the RNA polymerase holoenzyme that can initiate transcription.</text>
</comment>
<dbReference type="Gene3D" id="1.10.10.10">
    <property type="entry name" value="Winged helix-like DNA-binding domain superfamily/Winged helix DNA-binding domain"/>
    <property type="match status" value="1"/>
</dbReference>
<dbReference type="InterPro" id="IPR013325">
    <property type="entry name" value="RNA_pol_sigma_r2"/>
</dbReference>
<name>A0A540WV80_9BACT</name>
<sequence>MIETTPSPPLMTAFDALVRPHRRALHLHCYRMVGSFAEADDLVQETLLRAWNARDAFDASGGEAGMRRWLYRIATNACLDHLRSSSRQAASARSFAEIPWLQPYPDVLLEEEAVTRESIALGYLAVIQRLPPRQRAAFVLCELLDGSAAETASLLETSVAAVNSSLQRARATLSRHEPPARGDTVSADERALLEAFISAHQSGDCKASIALLTRDVRVTMPPLPACFEGVDQVLPLMERANAMGEWRLVPAWANRMPAAMSYLRRPGDPAFRAFKLDVLHVRDGRIHEITTFEPRLKAAFGLPEVLA</sequence>
<dbReference type="NCBIfam" id="TIGR02937">
    <property type="entry name" value="sigma70-ECF"/>
    <property type="match status" value="1"/>
</dbReference>
<dbReference type="InterPro" id="IPR014305">
    <property type="entry name" value="RNA_pol_sigma-G_actinobac"/>
</dbReference>
<dbReference type="NCBIfam" id="NF006089">
    <property type="entry name" value="PRK08241.1"/>
    <property type="match status" value="1"/>
</dbReference>
<dbReference type="PANTHER" id="PTHR43133:SF65">
    <property type="entry name" value="ECF RNA POLYMERASE SIGMA FACTOR SIGG"/>
    <property type="match status" value="1"/>
</dbReference>
<dbReference type="GO" id="GO:0003677">
    <property type="term" value="F:DNA binding"/>
    <property type="evidence" value="ECO:0007669"/>
    <property type="project" value="InterPro"/>
</dbReference>
<keyword evidence="4" id="KW-0731">Sigma factor</keyword>
<feature type="domain" description="RNA polymerase sigma-70 region 2" evidence="6">
    <location>
        <begin position="17"/>
        <end position="87"/>
    </location>
</feature>
<comment type="similarity">
    <text evidence="1">Belongs to the sigma-70 factor family. ECF subfamily.</text>
</comment>
<dbReference type="NCBIfam" id="TIGR02960">
    <property type="entry name" value="SigX5"/>
    <property type="match status" value="1"/>
</dbReference>
<protein>
    <submittedName>
        <fullName evidence="8">Sigma-70 family RNA polymerase sigma factor</fullName>
    </submittedName>
</protein>
<dbReference type="SUPFAM" id="SSF88659">
    <property type="entry name" value="Sigma3 and sigma4 domains of RNA polymerase sigma factors"/>
    <property type="match status" value="1"/>
</dbReference>
<reference evidence="8 9" key="1">
    <citation type="submission" date="2019-06" db="EMBL/GenBank/DDBJ databases">
        <authorList>
            <person name="Livingstone P."/>
            <person name="Whitworth D."/>
        </authorList>
    </citation>
    <scope>NUCLEOTIDE SEQUENCE [LARGE SCALE GENOMIC DNA]</scope>
    <source>
        <strain evidence="8 9">AM401</strain>
    </source>
</reference>
<evidence type="ECO:0000259" key="7">
    <source>
        <dbReference type="Pfam" id="PF08281"/>
    </source>
</evidence>
<organism evidence="8 9">
    <name type="scientific">Myxococcus llanfairpwllgwyngyllgogerychwyrndrobwllllantysiliogogogochensis</name>
    <dbReference type="NCBI Taxonomy" id="2590453"/>
    <lineage>
        <taxon>Bacteria</taxon>
        <taxon>Pseudomonadati</taxon>
        <taxon>Myxococcota</taxon>
        <taxon>Myxococcia</taxon>
        <taxon>Myxococcales</taxon>
        <taxon>Cystobacterineae</taxon>
        <taxon>Myxococcaceae</taxon>
        <taxon>Myxococcus</taxon>
    </lineage>
</organism>
<dbReference type="Gene3D" id="1.10.1740.10">
    <property type="match status" value="1"/>
</dbReference>
<dbReference type="SUPFAM" id="SSF54427">
    <property type="entry name" value="NTF2-like"/>
    <property type="match status" value="1"/>
</dbReference>
<dbReference type="Pfam" id="PF08281">
    <property type="entry name" value="Sigma70_r4_2"/>
    <property type="match status" value="1"/>
</dbReference>
<dbReference type="RefSeq" id="WP_141645385.1">
    <property type="nucleotide sequence ID" value="NZ_VIFM01000120.1"/>
</dbReference>
<accession>A0A540WV80</accession>
<evidence type="ECO:0000256" key="5">
    <source>
        <dbReference type="ARBA" id="ARBA00023163"/>
    </source>
</evidence>
<keyword evidence="9" id="KW-1185">Reference proteome</keyword>
<evidence type="ECO:0000256" key="3">
    <source>
        <dbReference type="ARBA" id="ARBA00023015"/>
    </source>
</evidence>
<dbReference type="GO" id="GO:0006352">
    <property type="term" value="P:DNA-templated transcription initiation"/>
    <property type="evidence" value="ECO:0007669"/>
    <property type="project" value="InterPro"/>
</dbReference>
<evidence type="ECO:0000256" key="2">
    <source>
        <dbReference type="ARBA" id="ARBA00011344"/>
    </source>
</evidence>
<dbReference type="AlphaFoldDB" id="A0A540WV80"/>
<keyword evidence="3" id="KW-0805">Transcription regulation</keyword>
<evidence type="ECO:0000256" key="1">
    <source>
        <dbReference type="ARBA" id="ARBA00010641"/>
    </source>
</evidence>
<gene>
    <name evidence="8" type="ORF">FJV41_26705</name>
</gene>
<dbReference type="Proteomes" id="UP000315369">
    <property type="component" value="Unassembled WGS sequence"/>
</dbReference>
<dbReference type="EMBL" id="VIFM01000120">
    <property type="protein sequence ID" value="TQF12912.1"/>
    <property type="molecule type" value="Genomic_DNA"/>
</dbReference>
<dbReference type="InterPro" id="IPR032710">
    <property type="entry name" value="NTF2-like_dom_sf"/>
</dbReference>
<evidence type="ECO:0000313" key="8">
    <source>
        <dbReference type="EMBL" id="TQF12912.1"/>
    </source>
</evidence>
<comment type="caution">
    <text evidence="8">The sequence shown here is derived from an EMBL/GenBank/DDBJ whole genome shotgun (WGS) entry which is preliminary data.</text>
</comment>
<dbReference type="InterPro" id="IPR013249">
    <property type="entry name" value="RNA_pol_sigma70_r4_t2"/>
</dbReference>
<dbReference type="InterPro" id="IPR039425">
    <property type="entry name" value="RNA_pol_sigma-70-like"/>
</dbReference>
<evidence type="ECO:0000313" key="9">
    <source>
        <dbReference type="Proteomes" id="UP000315369"/>
    </source>
</evidence>
<evidence type="ECO:0000256" key="4">
    <source>
        <dbReference type="ARBA" id="ARBA00023082"/>
    </source>
</evidence>
<proteinExistence type="inferred from homology"/>
<evidence type="ECO:0000259" key="6">
    <source>
        <dbReference type="Pfam" id="PF04542"/>
    </source>
</evidence>
<dbReference type="InterPro" id="IPR014284">
    <property type="entry name" value="RNA_pol_sigma-70_dom"/>
</dbReference>
<dbReference type="InterPro" id="IPR013324">
    <property type="entry name" value="RNA_pol_sigma_r3/r4-like"/>
</dbReference>
<dbReference type="InterPro" id="IPR036388">
    <property type="entry name" value="WH-like_DNA-bd_sf"/>
</dbReference>
<dbReference type="Gene3D" id="3.10.450.50">
    <property type="match status" value="1"/>
</dbReference>
<dbReference type="Pfam" id="PF04542">
    <property type="entry name" value="Sigma70_r2"/>
    <property type="match status" value="1"/>
</dbReference>
<dbReference type="SUPFAM" id="SSF88946">
    <property type="entry name" value="Sigma2 domain of RNA polymerase sigma factors"/>
    <property type="match status" value="1"/>
</dbReference>
<dbReference type="InterPro" id="IPR007627">
    <property type="entry name" value="RNA_pol_sigma70_r2"/>
</dbReference>